<feature type="transmembrane region" description="Helical" evidence="7">
    <location>
        <begin position="245"/>
        <end position="268"/>
    </location>
</feature>
<dbReference type="PANTHER" id="PTHR23502:SF51">
    <property type="entry name" value="QUINIDINE RESISTANCE PROTEIN 1-RELATED"/>
    <property type="match status" value="1"/>
</dbReference>
<dbReference type="GO" id="GO:0005886">
    <property type="term" value="C:plasma membrane"/>
    <property type="evidence" value="ECO:0007669"/>
    <property type="project" value="TreeGrafter"/>
</dbReference>
<feature type="signal peptide" evidence="8">
    <location>
        <begin position="1"/>
        <end position="18"/>
    </location>
</feature>
<feature type="transmembrane region" description="Helical" evidence="7">
    <location>
        <begin position="157"/>
        <end position="177"/>
    </location>
</feature>
<keyword evidence="11" id="KW-1185">Reference proteome</keyword>
<feature type="transmembrane region" description="Helical" evidence="7">
    <location>
        <begin position="274"/>
        <end position="301"/>
    </location>
</feature>
<feature type="transmembrane region" description="Helical" evidence="7">
    <location>
        <begin position="353"/>
        <end position="374"/>
    </location>
</feature>
<comment type="similarity">
    <text evidence="6">Belongs to the major facilitator superfamily. CAR1 family.</text>
</comment>
<dbReference type="GO" id="GO:0022857">
    <property type="term" value="F:transmembrane transporter activity"/>
    <property type="evidence" value="ECO:0007669"/>
    <property type="project" value="InterPro"/>
</dbReference>
<dbReference type="SUPFAM" id="SSF103473">
    <property type="entry name" value="MFS general substrate transporter"/>
    <property type="match status" value="1"/>
</dbReference>
<gene>
    <name evidence="10" type="ORF">CANCADRAFT_13925</name>
</gene>
<feature type="transmembrane region" description="Helical" evidence="7">
    <location>
        <begin position="42"/>
        <end position="61"/>
    </location>
</feature>
<dbReference type="Pfam" id="PF07690">
    <property type="entry name" value="MFS_1"/>
    <property type="match status" value="1"/>
</dbReference>
<evidence type="ECO:0000256" key="6">
    <source>
        <dbReference type="ARBA" id="ARBA00038347"/>
    </source>
</evidence>
<dbReference type="AlphaFoldDB" id="A0A1E4TA81"/>
<evidence type="ECO:0000256" key="8">
    <source>
        <dbReference type="SAM" id="SignalP"/>
    </source>
</evidence>
<dbReference type="InterPro" id="IPR020846">
    <property type="entry name" value="MFS_dom"/>
</dbReference>
<dbReference type="OrthoDB" id="440553at2759"/>
<evidence type="ECO:0000256" key="3">
    <source>
        <dbReference type="ARBA" id="ARBA00022692"/>
    </source>
</evidence>
<evidence type="ECO:0000313" key="11">
    <source>
        <dbReference type="Proteomes" id="UP000095023"/>
    </source>
</evidence>
<comment type="subcellular location">
    <subcellularLocation>
        <location evidence="1">Membrane</location>
        <topology evidence="1">Multi-pass membrane protein</topology>
    </subcellularLocation>
</comment>
<feature type="domain" description="Major facilitator superfamily (MFS) profile" evidence="9">
    <location>
        <begin position="3"/>
        <end position="465"/>
    </location>
</feature>
<evidence type="ECO:0000256" key="7">
    <source>
        <dbReference type="SAM" id="Phobius"/>
    </source>
</evidence>
<feature type="non-terminal residue" evidence="10">
    <location>
        <position position="1"/>
    </location>
</feature>
<reference evidence="11" key="1">
    <citation type="submission" date="2016-02" db="EMBL/GenBank/DDBJ databases">
        <title>Comparative genomics of biotechnologically important yeasts.</title>
        <authorList>
            <consortium name="DOE Joint Genome Institute"/>
            <person name="Riley R."/>
            <person name="Haridas S."/>
            <person name="Wolfe K.H."/>
            <person name="Lopes M.R."/>
            <person name="Hittinger C.T."/>
            <person name="Goker M."/>
            <person name="Salamov A."/>
            <person name="Wisecaver J."/>
            <person name="Long T.M."/>
            <person name="Aerts A.L."/>
            <person name="Barry K."/>
            <person name="Choi C."/>
            <person name="Clum A."/>
            <person name="Coughlan A.Y."/>
            <person name="Deshpande S."/>
            <person name="Douglass A.P."/>
            <person name="Hanson S.J."/>
            <person name="Klenk H.-P."/>
            <person name="Labutti K."/>
            <person name="Lapidus A."/>
            <person name="Lindquist E."/>
            <person name="Lipzen A."/>
            <person name="Meier-Kolthoff J.P."/>
            <person name="Ohm R.A."/>
            <person name="Otillar R.P."/>
            <person name="Pangilinan J."/>
            <person name="Peng Y."/>
            <person name="Rokas A."/>
            <person name="Rosa C.A."/>
            <person name="Scheuner C."/>
            <person name="Sibirny A.A."/>
            <person name="Slot J.C."/>
            <person name="Stielow J.B."/>
            <person name="Sun H."/>
            <person name="Kurtzman C.P."/>
            <person name="Blackwell M."/>
            <person name="Jeffries T.W."/>
            <person name="Grigoriev I.V."/>
        </authorList>
    </citation>
    <scope>NUCLEOTIDE SEQUENCE [LARGE SCALE GENOMIC DNA]</scope>
    <source>
        <strain evidence="11">NRRL Y-17796</strain>
    </source>
</reference>
<keyword evidence="5 7" id="KW-0472">Membrane</keyword>
<dbReference type="Gene3D" id="1.20.1720.10">
    <property type="entry name" value="Multidrug resistance protein D"/>
    <property type="match status" value="1"/>
</dbReference>
<feature type="non-terminal residue" evidence="10">
    <location>
        <position position="465"/>
    </location>
</feature>
<dbReference type="PROSITE" id="PS50850">
    <property type="entry name" value="MFS"/>
    <property type="match status" value="1"/>
</dbReference>
<keyword evidence="8" id="KW-0732">Signal</keyword>
<feature type="transmembrane region" description="Helical" evidence="7">
    <location>
        <begin position="380"/>
        <end position="401"/>
    </location>
</feature>
<dbReference type="InterPro" id="IPR011701">
    <property type="entry name" value="MFS"/>
</dbReference>
<dbReference type="EMBL" id="KV453843">
    <property type="protein sequence ID" value="ODV88660.1"/>
    <property type="molecule type" value="Genomic_DNA"/>
</dbReference>
<name>A0A1E4TA81_9ASCO</name>
<sequence>INIVCLVGFSAFFSSASSNVYLPALPLLQHEFKINEGQLYTSVVTYLVMQGISPAIWCPLADSHGRRIIVICCFVVYIAANIGLALSKEFYDIIILRALQSAGIASTTAIANGVVGDITSRSNRAKVMGITVCITLLGNPLGPVLGGLIGHRFGWRGIFWFLVIAASAGLLAVLFLMPETSHSEVGDGSVPPRKWKQRLYVLIQQSCGHVPYQYKNGPNYASLTPKKKYDLLATFRMFKHVDMLMALYVQALQFALFTIAMNTFSVLLEQEYHLSVLEIGLCYLPAGVGCVLGSMFGGLLFNKFYNRTADHYQSKMEREAEELAEWMASSSSDEIEQPRVHTAKEFPIHYARLALTVPLCWISGLMYILFGWLVDYQLSLAGPIVTVTVISTLAMPFMMATQSLIVDLFPDRAASSGAAVNLARCLSAAIGLGVTDSVVRAMGIGWTYTFMGLLGISSSLITIYL</sequence>
<feature type="transmembrane region" description="Helical" evidence="7">
    <location>
        <begin position="68"/>
        <end position="87"/>
    </location>
</feature>
<accession>A0A1E4TA81</accession>
<evidence type="ECO:0000313" key="10">
    <source>
        <dbReference type="EMBL" id="ODV88660.1"/>
    </source>
</evidence>
<keyword evidence="4 7" id="KW-1133">Transmembrane helix</keyword>
<dbReference type="Proteomes" id="UP000095023">
    <property type="component" value="Unassembled WGS sequence"/>
</dbReference>
<dbReference type="InterPro" id="IPR036259">
    <property type="entry name" value="MFS_trans_sf"/>
</dbReference>
<evidence type="ECO:0000256" key="1">
    <source>
        <dbReference type="ARBA" id="ARBA00004141"/>
    </source>
</evidence>
<proteinExistence type="inferred from homology"/>
<organism evidence="10 11">
    <name type="scientific">Tortispora caseinolytica NRRL Y-17796</name>
    <dbReference type="NCBI Taxonomy" id="767744"/>
    <lineage>
        <taxon>Eukaryota</taxon>
        <taxon>Fungi</taxon>
        <taxon>Dikarya</taxon>
        <taxon>Ascomycota</taxon>
        <taxon>Saccharomycotina</taxon>
        <taxon>Trigonopsidomycetes</taxon>
        <taxon>Trigonopsidales</taxon>
        <taxon>Trigonopsidaceae</taxon>
        <taxon>Tortispora</taxon>
    </lineage>
</organism>
<feature type="transmembrane region" description="Helical" evidence="7">
    <location>
        <begin position="127"/>
        <end position="151"/>
    </location>
</feature>
<evidence type="ECO:0000259" key="9">
    <source>
        <dbReference type="PROSITE" id="PS50850"/>
    </source>
</evidence>
<evidence type="ECO:0000256" key="4">
    <source>
        <dbReference type="ARBA" id="ARBA00022989"/>
    </source>
</evidence>
<feature type="transmembrane region" description="Helical" evidence="7">
    <location>
        <begin position="446"/>
        <end position="464"/>
    </location>
</feature>
<evidence type="ECO:0000256" key="5">
    <source>
        <dbReference type="ARBA" id="ARBA00023136"/>
    </source>
</evidence>
<dbReference type="Gene3D" id="1.20.1250.20">
    <property type="entry name" value="MFS general substrate transporter like domains"/>
    <property type="match status" value="1"/>
</dbReference>
<keyword evidence="3 7" id="KW-0812">Transmembrane</keyword>
<feature type="chain" id="PRO_5009163137" description="Major facilitator superfamily (MFS) profile domain-containing protein" evidence="8">
    <location>
        <begin position="19"/>
        <end position="465"/>
    </location>
</feature>
<protein>
    <recommendedName>
        <fullName evidence="9">Major facilitator superfamily (MFS) profile domain-containing protein</fullName>
    </recommendedName>
</protein>
<keyword evidence="2" id="KW-0813">Transport</keyword>
<feature type="transmembrane region" description="Helical" evidence="7">
    <location>
        <begin position="93"/>
        <end position="115"/>
    </location>
</feature>
<dbReference type="PANTHER" id="PTHR23502">
    <property type="entry name" value="MAJOR FACILITATOR SUPERFAMILY"/>
    <property type="match status" value="1"/>
</dbReference>
<dbReference type="PRINTS" id="PR01036">
    <property type="entry name" value="TCRTETB"/>
</dbReference>
<evidence type="ECO:0000256" key="2">
    <source>
        <dbReference type="ARBA" id="ARBA00022448"/>
    </source>
</evidence>